<keyword evidence="2" id="KW-1185">Reference proteome</keyword>
<accession>A0A286NVL6</accession>
<reference evidence="1 2" key="1">
    <citation type="submission" date="2017-06" db="EMBL/GenBank/DDBJ databases">
        <title>Sequencing and comparative analysis of myxobacterial genomes.</title>
        <authorList>
            <person name="Rupp O."/>
            <person name="Goesmann A."/>
            <person name="Sogaard-Andersen L."/>
        </authorList>
    </citation>
    <scope>NUCLEOTIDE SEQUENCE [LARGE SCALE GENOMIC DNA]</scope>
    <source>
        <strain evidence="1 2">DSM 14697</strain>
    </source>
</reference>
<protein>
    <submittedName>
        <fullName evidence="1">Uncharacterized protein</fullName>
    </submittedName>
</protein>
<dbReference type="KEGG" id="mmas:MYMAC_006869"/>
<dbReference type="AlphaFoldDB" id="A0A286NVL6"/>
<organism evidence="1 2">
    <name type="scientific">Corallococcus macrosporus DSM 14697</name>
    <dbReference type="NCBI Taxonomy" id="1189310"/>
    <lineage>
        <taxon>Bacteria</taxon>
        <taxon>Pseudomonadati</taxon>
        <taxon>Myxococcota</taxon>
        <taxon>Myxococcia</taxon>
        <taxon>Myxococcales</taxon>
        <taxon>Cystobacterineae</taxon>
        <taxon>Myxococcaceae</taxon>
        <taxon>Corallococcus</taxon>
    </lineage>
</organism>
<proteinExistence type="predicted"/>
<dbReference type="NCBIfam" id="TIGR02268">
    <property type="entry name" value="Myxococcus xanthus paralogous family TIGR02268"/>
    <property type="match status" value="1"/>
</dbReference>
<dbReference type="InterPro" id="IPR011754">
    <property type="entry name" value="Mxa_paralog_2268"/>
</dbReference>
<dbReference type="Proteomes" id="UP000217343">
    <property type="component" value="Chromosome"/>
</dbReference>
<evidence type="ECO:0000313" key="2">
    <source>
        <dbReference type="Proteomes" id="UP000217343"/>
    </source>
</evidence>
<name>A0A286NVL6_9BACT</name>
<evidence type="ECO:0000313" key="1">
    <source>
        <dbReference type="EMBL" id="ATB51211.1"/>
    </source>
</evidence>
<dbReference type="EMBL" id="CP022203">
    <property type="protein sequence ID" value="ATB51211.1"/>
    <property type="molecule type" value="Genomic_DNA"/>
</dbReference>
<dbReference type="Pfam" id="PF09544">
    <property type="entry name" value="DUF2381"/>
    <property type="match status" value="1"/>
</dbReference>
<gene>
    <name evidence="1" type="ORF">MYMAC_006869</name>
</gene>
<sequence length="276" mass="29619">MRNVALAEKAEAVRLSTTVPTTLSFDMPIDARAAVLSDGTRVEILDRGERSLTLRALEPLREPVTLRVPLSAASAQAAPLFQLSTPGDVVDAQVRVFREASAPELLRARLAELEARCAAYEAALADQRARCAARGPADWVLSGQVEEQGVMVVVLHEPLLGRAADAQVRVRAAAYFQARDWMVFKARVGNDTGKPWRPARAWLEDVATGKRVTARALRFAAEAPSKNGVGRVAVEFGWEETFGNSAEYRLVVEAASGGAPLVIPGVALQDGTPVGK</sequence>